<proteinExistence type="predicted"/>
<dbReference type="PANTHER" id="PTHR21666">
    <property type="entry name" value="PEPTIDASE-RELATED"/>
    <property type="match status" value="1"/>
</dbReference>
<dbReference type="InterPro" id="IPR036779">
    <property type="entry name" value="LysM_dom_sf"/>
</dbReference>
<dbReference type="CDD" id="cd00118">
    <property type="entry name" value="LysM"/>
    <property type="match status" value="1"/>
</dbReference>
<dbReference type="Pfam" id="PF07501">
    <property type="entry name" value="G5"/>
    <property type="match status" value="1"/>
</dbReference>
<dbReference type="InterPro" id="IPR016047">
    <property type="entry name" value="M23ase_b-sheet_dom"/>
</dbReference>
<keyword evidence="4" id="KW-0378">Hydrolase</keyword>
<evidence type="ECO:0000313" key="4">
    <source>
        <dbReference type="EMBL" id="SDP64339.1"/>
    </source>
</evidence>
<evidence type="ECO:0000259" key="2">
    <source>
        <dbReference type="PROSITE" id="PS51109"/>
    </source>
</evidence>
<dbReference type="SMART" id="SM00257">
    <property type="entry name" value="LysM"/>
    <property type="match status" value="1"/>
</dbReference>
<dbReference type="AlphaFoldDB" id="A0A1H0UDS9"/>
<reference evidence="5" key="1">
    <citation type="submission" date="2016-10" db="EMBL/GenBank/DDBJ databases">
        <authorList>
            <person name="Varghese N."/>
            <person name="Submissions S."/>
        </authorList>
    </citation>
    <scope>NUCLEOTIDE SEQUENCE [LARGE SCALE GENOMIC DNA]</scope>
    <source>
        <strain evidence="5">IBRC-M10078</strain>
    </source>
</reference>
<dbReference type="SUPFAM" id="SSF54106">
    <property type="entry name" value="LysM domain"/>
    <property type="match status" value="1"/>
</dbReference>
<organism evidence="4 5">
    <name type="scientific">Litchfieldia salsa</name>
    <dbReference type="NCBI Taxonomy" id="930152"/>
    <lineage>
        <taxon>Bacteria</taxon>
        <taxon>Bacillati</taxon>
        <taxon>Bacillota</taxon>
        <taxon>Bacilli</taxon>
        <taxon>Bacillales</taxon>
        <taxon>Bacillaceae</taxon>
        <taxon>Litchfieldia</taxon>
    </lineage>
</organism>
<dbReference type="InterPro" id="IPR011098">
    <property type="entry name" value="G5_dom"/>
</dbReference>
<dbReference type="InterPro" id="IPR050570">
    <property type="entry name" value="Cell_wall_metabolism_enzyme"/>
</dbReference>
<dbReference type="SUPFAM" id="SSF51261">
    <property type="entry name" value="Duplicated hybrid motif"/>
    <property type="match status" value="1"/>
</dbReference>
<evidence type="ECO:0000256" key="1">
    <source>
        <dbReference type="ARBA" id="ARBA00022729"/>
    </source>
</evidence>
<dbReference type="STRING" id="930152.SAMN05216565_104329"/>
<dbReference type="PANTHER" id="PTHR21666:SF270">
    <property type="entry name" value="MUREIN HYDROLASE ACTIVATOR ENVC"/>
    <property type="match status" value="1"/>
</dbReference>
<dbReference type="SMART" id="SM01208">
    <property type="entry name" value="G5"/>
    <property type="match status" value="1"/>
</dbReference>
<dbReference type="PROSITE" id="PS51109">
    <property type="entry name" value="G5"/>
    <property type="match status" value="1"/>
</dbReference>
<dbReference type="Gene3D" id="2.70.70.10">
    <property type="entry name" value="Glucose Permease (Domain IIA)"/>
    <property type="match status" value="1"/>
</dbReference>
<dbReference type="Gene3D" id="2.20.230.10">
    <property type="entry name" value="Resuscitation-promoting factor rpfb"/>
    <property type="match status" value="1"/>
</dbReference>
<dbReference type="CDD" id="cd12797">
    <property type="entry name" value="M23_peptidase"/>
    <property type="match status" value="1"/>
</dbReference>
<dbReference type="PROSITE" id="PS51782">
    <property type="entry name" value="LYSM"/>
    <property type="match status" value="1"/>
</dbReference>
<dbReference type="InterPro" id="IPR018392">
    <property type="entry name" value="LysM"/>
</dbReference>
<gene>
    <name evidence="4" type="ORF">SAMN05216565_104329</name>
</gene>
<dbReference type="Proteomes" id="UP000199159">
    <property type="component" value="Unassembled WGS sequence"/>
</dbReference>
<keyword evidence="1" id="KW-0732">Signal</keyword>
<dbReference type="RefSeq" id="WP_238457248.1">
    <property type="nucleotide sequence ID" value="NZ_FNJU01000004.1"/>
</dbReference>
<dbReference type="Pfam" id="PF01551">
    <property type="entry name" value="Peptidase_M23"/>
    <property type="match status" value="1"/>
</dbReference>
<dbReference type="Pfam" id="PF01476">
    <property type="entry name" value="LysM"/>
    <property type="match status" value="1"/>
</dbReference>
<dbReference type="EMBL" id="FNJU01000004">
    <property type="protein sequence ID" value="SDP64339.1"/>
    <property type="molecule type" value="Genomic_DNA"/>
</dbReference>
<evidence type="ECO:0000313" key="5">
    <source>
        <dbReference type="Proteomes" id="UP000199159"/>
    </source>
</evidence>
<feature type="domain" description="LysM" evidence="3">
    <location>
        <begin position="223"/>
        <end position="268"/>
    </location>
</feature>
<name>A0A1H0UDS9_9BACI</name>
<dbReference type="InterPro" id="IPR011055">
    <property type="entry name" value="Dup_hybrid_motif"/>
</dbReference>
<feature type="domain" description="G5" evidence="2">
    <location>
        <begin position="275"/>
        <end position="355"/>
    </location>
</feature>
<sequence>MVKSTNNHSNYIKPVISKGLIKKIAISTLAFTSILIGSAVAENKISTDYHVYINGERMGTVDNEKVINEVIEEKISTLEETYKDKNYEFIADDILFIPEHVFHSNVNNEKTAENVQSNLKIVAKAAAIVVNDQPVAHLKSEEDANQALKQYKLNYVSEAELNELEAREKVDSELPKLEVGHSRILDVEVAEKVSLLNENIDPTKILSIEDTVNLLKKGTLEEKKYKVQSGDVLGSIAMDHELTTRELLDLNPGITEDTILQIGQEINVTAYRSLLTVNVSTEQAEAVKIEYEIEVIEDSSMFKGDQKVKQEGREGAKVVSSIVSKSNGATIEKKITSETITTEPVKKIVLKGTKVIPSRGTGQLAWPAVGGYISSHVGYRWGQMHKGIDIARPSDRTIKAADNGTVVSAGYDGGYGNKIVINHNNGMQTVYAHLDSISVSVGQTVQQGQKIGVMGATGHSTGVHLHFEVYQNGSLKNPIDYLN</sequence>
<evidence type="ECO:0000259" key="3">
    <source>
        <dbReference type="PROSITE" id="PS51782"/>
    </source>
</evidence>
<dbReference type="Gene3D" id="3.10.350.10">
    <property type="entry name" value="LysM domain"/>
    <property type="match status" value="1"/>
</dbReference>
<accession>A0A1H0UDS9</accession>
<dbReference type="GO" id="GO:0004222">
    <property type="term" value="F:metalloendopeptidase activity"/>
    <property type="evidence" value="ECO:0007669"/>
    <property type="project" value="TreeGrafter"/>
</dbReference>
<protein>
    <submittedName>
        <fullName evidence="4">Murein DD-endopeptidase MepM and murein hydrolase activator NlpD, contain LysM domain</fullName>
    </submittedName>
</protein>
<keyword evidence="5" id="KW-1185">Reference proteome</keyword>